<feature type="compositionally biased region" description="Low complexity" evidence="1">
    <location>
        <begin position="305"/>
        <end position="315"/>
    </location>
</feature>
<dbReference type="Pfam" id="PF07484">
    <property type="entry name" value="Collar"/>
    <property type="match status" value="1"/>
</dbReference>
<dbReference type="KEGG" id="bgz:XH91_01740"/>
<dbReference type="AlphaFoldDB" id="A0AAE6C6B0"/>
<dbReference type="InterPro" id="IPR037053">
    <property type="entry name" value="Phage_tail_collar_dom_sf"/>
</dbReference>
<feature type="domain" description="Phage tail collar" evidence="2">
    <location>
        <begin position="229"/>
        <end position="282"/>
    </location>
</feature>
<organism evidence="3 4">
    <name type="scientific">Bradyrhizobium guangzhouense</name>
    <dbReference type="NCBI Taxonomy" id="1325095"/>
    <lineage>
        <taxon>Bacteria</taxon>
        <taxon>Pseudomonadati</taxon>
        <taxon>Pseudomonadota</taxon>
        <taxon>Alphaproteobacteria</taxon>
        <taxon>Hyphomicrobiales</taxon>
        <taxon>Nitrobacteraceae</taxon>
        <taxon>Bradyrhizobium</taxon>
    </lineage>
</organism>
<dbReference type="SUPFAM" id="SSF88874">
    <property type="entry name" value="Receptor-binding domain of short tail fibre protein gp12"/>
    <property type="match status" value="1"/>
</dbReference>
<protein>
    <recommendedName>
        <fullName evidence="2">Phage tail collar domain-containing protein</fullName>
    </recommendedName>
</protein>
<proteinExistence type="predicted"/>
<feature type="compositionally biased region" description="Polar residues" evidence="1">
    <location>
        <begin position="316"/>
        <end position="335"/>
    </location>
</feature>
<sequence>MKRNMRHLRQWKCPYRLYLDARPQPANRFLFVKVLEPRLRLNGRVVELRTPWRNELARRDATRSTAASTSHATLGPPEGPTNVTADTYSSNLGLLLMGTGNNNNTWGTNANNFVFAPTDRAIAGANIQSSTGGTIDLSGTVPPAGLRQDIDHIQYFTGTLVSDLTVIVPNISKTWWFANITSGSQSMFVKVPGGTSGGGGLIQIPQGTAILVMCNGAGTLFRQDRANVGNIVHHAGQNVPAGTLACNGASLLRAEYPDLFNAIGTTWGSADSLHFAVPDLTDTARYLRSSSGSLSVGTYQSNQNASHTHTASSSSVTGATDSQGSHTHSATSTDSGHSHALPVQGFANNGSGVTTTVSQGSNNGGQLNSANSLSATAVISTTINSAGTHTHSVSGIAGAQIIASQGGSEARPESAVVLFGIRY</sequence>
<gene>
    <name evidence="3" type="ORF">XH91_01740</name>
</gene>
<feature type="compositionally biased region" description="Polar residues" evidence="1">
    <location>
        <begin position="346"/>
        <end position="365"/>
    </location>
</feature>
<evidence type="ECO:0000259" key="2">
    <source>
        <dbReference type="Pfam" id="PF07484"/>
    </source>
</evidence>
<dbReference type="Gene3D" id="3.90.1340.10">
    <property type="entry name" value="Phage tail collar domain"/>
    <property type="match status" value="1"/>
</dbReference>
<dbReference type="EMBL" id="CP030053">
    <property type="protein sequence ID" value="QAU44202.1"/>
    <property type="molecule type" value="Genomic_DNA"/>
</dbReference>
<reference evidence="3 4" key="1">
    <citation type="submission" date="2018-06" db="EMBL/GenBank/DDBJ databases">
        <title>Comparative genomics of rhizobia nodulating Arachis hypogaea in China.</title>
        <authorList>
            <person name="Li Y."/>
        </authorList>
    </citation>
    <scope>NUCLEOTIDE SEQUENCE [LARGE SCALE GENOMIC DNA]</scope>
    <source>
        <strain evidence="3 4">CCBAU 51670</strain>
    </source>
</reference>
<evidence type="ECO:0000313" key="4">
    <source>
        <dbReference type="Proteomes" id="UP000288972"/>
    </source>
</evidence>
<evidence type="ECO:0000313" key="3">
    <source>
        <dbReference type="EMBL" id="QAU44202.1"/>
    </source>
</evidence>
<accession>A0AAE6C6B0</accession>
<feature type="region of interest" description="Disordered" evidence="1">
    <location>
        <begin position="59"/>
        <end position="83"/>
    </location>
</feature>
<feature type="region of interest" description="Disordered" evidence="1">
    <location>
        <begin position="297"/>
        <end position="365"/>
    </location>
</feature>
<feature type="compositionally biased region" description="Low complexity" evidence="1">
    <location>
        <begin position="63"/>
        <end position="73"/>
    </location>
</feature>
<name>A0AAE6C6B0_9BRAD</name>
<evidence type="ECO:0000256" key="1">
    <source>
        <dbReference type="SAM" id="MobiDB-lite"/>
    </source>
</evidence>
<dbReference type="InterPro" id="IPR011083">
    <property type="entry name" value="Phage_tail_collar_dom"/>
</dbReference>
<dbReference type="Proteomes" id="UP000288972">
    <property type="component" value="Chromosome"/>
</dbReference>